<evidence type="ECO:0000313" key="4">
    <source>
        <dbReference type="Proteomes" id="UP000027982"/>
    </source>
</evidence>
<reference evidence="3 4" key="1">
    <citation type="journal article" date="2014" name="PLoS ONE">
        <title>The first complete genome sequence of the class fimbriimonadia in the phylum armatimonadetes.</title>
        <authorList>
            <person name="Hu Z.Y."/>
            <person name="Wang Y.Z."/>
            <person name="Im W.T."/>
            <person name="Wang S.Y."/>
            <person name="Zhao G.P."/>
            <person name="Zheng H.J."/>
            <person name="Quan Z.X."/>
        </authorList>
    </citation>
    <scope>NUCLEOTIDE SEQUENCE [LARGE SCALE GENOMIC DNA]</scope>
    <source>
        <strain evidence="3">Gsoil 348</strain>
    </source>
</reference>
<protein>
    <submittedName>
        <fullName evidence="3">Aldo/keto reductase</fullName>
    </submittedName>
</protein>
<sequence>MTTGTVPYLDKPVSRIVCGTDFLMGAAPNNTFAALDAYWEAGGRTFDSAHCYGANSNIFAAWTGSRGVRDEVIYFDKGCHPYGRKRVTREDMRSDILDNHRRLERGYTDFFVLHRDDPEVPVGEIVDWLNEFKEEGLIGVFGGSNWEHTRIAAANEYAQKAGKQGFSLNNPNLTLAENVRPLWDGCLTIGEEGRRWHAETNFPLFAWSSTARGYFAGVDDPEVLRAYDSETNRARRARCEELGKKYGMSTVQMALAWTLSQPGNIFALCGLRTVDNVKQNVEVTKLKLSPEELRYLEFGEQ</sequence>
<dbReference type="EMBL" id="CP007139">
    <property type="protein sequence ID" value="AIE85065.1"/>
    <property type="molecule type" value="Genomic_DNA"/>
</dbReference>
<dbReference type="OrthoDB" id="9783105at2"/>
<dbReference type="PANTHER" id="PTHR43364">
    <property type="entry name" value="NADH-SPECIFIC METHYLGLYOXAL REDUCTASE-RELATED"/>
    <property type="match status" value="1"/>
</dbReference>
<keyword evidence="1" id="KW-0560">Oxidoreductase</keyword>
<dbReference type="AlphaFoldDB" id="A0A068NQS6"/>
<dbReference type="GO" id="GO:0005829">
    <property type="term" value="C:cytosol"/>
    <property type="evidence" value="ECO:0007669"/>
    <property type="project" value="TreeGrafter"/>
</dbReference>
<dbReference type="Proteomes" id="UP000027982">
    <property type="component" value="Chromosome"/>
</dbReference>
<dbReference type="GO" id="GO:0016491">
    <property type="term" value="F:oxidoreductase activity"/>
    <property type="evidence" value="ECO:0007669"/>
    <property type="project" value="UniProtKB-KW"/>
</dbReference>
<dbReference type="HOGENOM" id="CLU_023205_2_0_0"/>
<dbReference type="InterPro" id="IPR023210">
    <property type="entry name" value="NADP_OxRdtase_dom"/>
</dbReference>
<dbReference type="SUPFAM" id="SSF51430">
    <property type="entry name" value="NAD(P)-linked oxidoreductase"/>
    <property type="match status" value="1"/>
</dbReference>
<feature type="domain" description="NADP-dependent oxidoreductase" evidence="2">
    <location>
        <begin position="27"/>
        <end position="296"/>
    </location>
</feature>
<dbReference type="STRING" id="661478.OP10G_1697"/>
<dbReference type="InterPro" id="IPR036812">
    <property type="entry name" value="NAD(P)_OxRdtase_dom_sf"/>
</dbReference>
<dbReference type="InterPro" id="IPR050523">
    <property type="entry name" value="AKR_Detox_Biosynth"/>
</dbReference>
<dbReference type="eggNOG" id="COG0667">
    <property type="taxonomic scope" value="Bacteria"/>
</dbReference>
<proteinExistence type="predicted"/>
<dbReference type="PANTHER" id="PTHR43364:SF4">
    <property type="entry name" value="NAD(P)-LINKED OXIDOREDUCTASE SUPERFAMILY PROTEIN"/>
    <property type="match status" value="1"/>
</dbReference>
<dbReference type="Pfam" id="PF00248">
    <property type="entry name" value="Aldo_ket_red"/>
    <property type="match status" value="1"/>
</dbReference>
<dbReference type="RefSeq" id="WP_025226337.1">
    <property type="nucleotide sequence ID" value="NZ_CP007139.1"/>
</dbReference>
<gene>
    <name evidence="3" type="ORF">OP10G_1697</name>
</gene>
<evidence type="ECO:0000256" key="1">
    <source>
        <dbReference type="ARBA" id="ARBA00023002"/>
    </source>
</evidence>
<dbReference type="KEGG" id="fgi:OP10G_1697"/>
<evidence type="ECO:0000313" key="3">
    <source>
        <dbReference type="EMBL" id="AIE85065.1"/>
    </source>
</evidence>
<evidence type="ECO:0000259" key="2">
    <source>
        <dbReference type="Pfam" id="PF00248"/>
    </source>
</evidence>
<organism evidence="3 4">
    <name type="scientific">Fimbriimonas ginsengisoli Gsoil 348</name>
    <dbReference type="NCBI Taxonomy" id="661478"/>
    <lineage>
        <taxon>Bacteria</taxon>
        <taxon>Bacillati</taxon>
        <taxon>Armatimonadota</taxon>
        <taxon>Fimbriimonadia</taxon>
        <taxon>Fimbriimonadales</taxon>
        <taxon>Fimbriimonadaceae</taxon>
        <taxon>Fimbriimonas</taxon>
    </lineage>
</organism>
<accession>A0A068NQS6</accession>
<dbReference type="Gene3D" id="3.20.20.100">
    <property type="entry name" value="NADP-dependent oxidoreductase domain"/>
    <property type="match status" value="1"/>
</dbReference>
<dbReference type="CDD" id="cd19082">
    <property type="entry name" value="AKR_AKR10A1_2"/>
    <property type="match status" value="1"/>
</dbReference>
<name>A0A068NQS6_FIMGI</name>
<keyword evidence="4" id="KW-1185">Reference proteome</keyword>